<keyword evidence="2" id="KW-1185">Reference proteome</keyword>
<accession>A0A926N760</accession>
<organism evidence="1 2">
    <name type="scientific">Polycladospora coralii</name>
    <dbReference type="NCBI Taxonomy" id="2771432"/>
    <lineage>
        <taxon>Bacteria</taxon>
        <taxon>Bacillati</taxon>
        <taxon>Bacillota</taxon>
        <taxon>Bacilli</taxon>
        <taxon>Bacillales</taxon>
        <taxon>Thermoactinomycetaceae</taxon>
        <taxon>Polycladospora</taxon>
    </lineage>
</organism>
<reference evidence="1" key="1">
    <citation type="submission" date="2020-09" db="EMBL/GenBank/DDBJ databases">
        <title>A novel bacterium of genus Hazenella, isolated from South China Sea.</title>
        <authorList>
            <person name="Huang H."/>
            <person name="Mo K."/>
            <person name="Hu Y."/>
        </authorList>
    </citation>
    <scope>NUCLEOTIDE SEQUENCE</scope>
    <source>
        <strain evidence="1">IB182357</strain>
    </source>
</reference>
<sequence length="148" mass="16887">MHIRAWFGAMQDYESRGQGDESLDRLLRLYAQAIMRYFTIINTINMKVTLNAASSLGLSVEQHKLIEWFDNKGISQLKLLAEATIPNDEQLLAIIDYERFILQQEMAFDYPEDVRATCIHIATELPQVVYNAIESAVALEEGYIEGIS</sequence>
<dbReference type="AlphaFoldDB" id="A0A926N760"/>
<dbReference type="RefSeq" id="WP_191139311.1">
    <property type="nucleotide sequence ID" value="NZ_JACXAG020000002.1"/>
</dbReference>
<gene>
    <name evidence="1" type="ORF">IC620_00180</name>
</gene>
<evidence type="ECO:0000313" key="1">
    <source>
        <dbReference type="EMBL" id="MBD1370777.1"/>
    </source>
</evidence>
<comment type="caution">
    <text evidence="1">The sequence shown here is derived from an EMBL/GenBank/DDBJ whole genome shotgun (WGS) entry which is preliminary data.</text>
</comment>
<name>A0A926N760_9BACL</name>
<dbReference type="EMBL" id="JACXAH010000001">
    <property type="protein sequence ID" value="MBD1370777.1"/>
    <property type="molecule type" value="Genomic_DNA"/>
</dbReference>
<dbReference type="Proteomes" id="UP000661691">
    <property type="component" value="Unassembled WGS sequence"/>
</dbReference>
<proteinExistence type="predicted"/>
<protein>
    <submittedName>
        <fullName evidence="1">Uncharacterized protein</fullName>
    </submittedName>
</protein>
<evidence type="ECO:0000313" key="2">
    <source>
        <dbReference type="Proteomes" id="UP000661691"/>
    </source>
</evidence>